<evidence type="ECO:0000256" key="1">
    <source>
        <dbReference type="SAM" id="Phobius"/>
    </source>
</evidence>
<keyword evidence="1" id="KW-1133">Transmembrane helix</keyword>
<feature type="transmembrane region" description="Helical" evidence="1">
    <location>
        <begin position="42"/>
        <end position="61"/>
    </location>
</feature>
<accession>A0A653AAC4</accession>
<dbReference type="EMBL" id="UPXX01000029">
    <property type="protein sequence ID" value="VBB44923.1"/>
    <property type="molecule type" value="Genomic_DNA"/>
</dbReference>
<dbReference type="AlphaFoldDB" id="A0A653AAC4"/>
<gene>
    <name evidence="2" type="ORF">TRIP_B350094</name>
</gene>
<keyword evidence="1" id="KW-0812">Transmembrane</keyword>
<sequence>MSRLNWIHVFFLCRLGSDNIQCVADSVLYSGSVGGFGFRVKWYWVVVVVNLIVLGVLLSVWDVLEMRNGAQAVFTLIILAVTVYATFYVLGWMIGCGG</sequence>
<reference evidence="2" key="1">
    <citation type="submission" date="2018-07" db="EMBL/GenBank/DDBJ databases">
        <authorList>
            <consortium name="Genoscope - CEA"/>
            <person name="William W."/>
        </authorList>
    </citation>
    <scope>NUCLEOTIDE SEQUENCE</scope>
    <source>
        <strain evidence="2">IK1</strain>
    </source>
</reference>
<protein>
    <submittedName>
        <fullName evidence="2">Uncharacterized protein</fullName>
    </submittedName>
</protein>
<keyword evidence="1" id="KW-0472">Membrane</keyword>
<evidence type="ECO:0000313" key="2">
    <source>
        <dbReference type="EMBL" id="VBB44923.1"/>
    </source>
</evidence>
<organism evidence="2">
    <name type="scientific">Uncultured Desulfatiglans sp</name>
    <dbReference type="NCBI Taxonomy" id="1748965"/>
    <lineage>
        <taxon>Bacteria</taxon>
        <taxon>Pseudomonadati</taxon>
        <taxon>Thermodesulfobacteriota</taxon>
        <taxon>Desulfobacteria</taxon>
        <taxon>Desulfatiglandales</taxon>
        <taxon>Desulfatiglandaceae</taxon>
        <taxon>Desulfatiglans</taxon>
        <taxon>environmental samples</taxon>
    </lineage>
</organism>
<name>A0A653AAC4_UNCDX</name>
<proteinExistence type="predicted"/>
<feature type="transmembrane region" description="Helical" evidence="1">
    <location>
        <begin position="73"/>
        <end position="94"/>
    </location>
</feature>